<comment type="caution">
    <text evidence="2">The sequence shown here is derived from an EMBL/GenBank/DDBJ whole genome shotgun (WGS) entry which is preliminary data.</text>
</comment>
<feature type="region of interest" description="Disordered" evidence="1">
    <location>
        <begin position="342"/>
        <end position="391"/>
    </location>
</feature>
<feature type="compositionally biased region" description="Low complexity" evidence="1">
    <location>
        <begin position="442"/>
        <end position="457"/>
    </location>
</feature>
<reference evidence="3" key="1">
    <citation type="journal article" date="2016" name="Nat. Commun.">
        <title>The Gonium pectorale genome demonstrates co-option of cell cycle regulation during the evolution of multicellularity.</title>
        <authorList>
            <person name="Hanschen E.R."/>
            <person name="Marriage T.N."/>
            <person name="Ferris P.J."/>
            <person name="Hamaji T."/>
            <person name="Toyoda A."/>
            <person name="Fujiyama A."/>
            <person name="Neme R."/>
            <person name="Noguchi H."/>
            <person name="Minakuchi Y."/>
            <person name="Suzuki M."/>
            <person name="Kawai-Toyooka H."/>
            <person name="Smith D.R."/>
            <person name="Sparks H."/>
            <person name="Anderson J."/>
            <person name="Bakaric R."/>
            <person name="Luria V."/>
            <person name="Karger A."/>
            <person name="Kirschner M.W."/>
            <person name="Durand P.M."/>
            <person name="Michod R.E."/>
            <person name="Nozaki H."/>
            <person name="Olson B.J."/>
        </authorList>
    </citation>
    <scope>NUCLEOTIDE SEQUENCE [LARGE SCALE GENOMIC DNA]</scope>
    <source>
        <strain evidence="3">NIES-2863</strain>
    </source>
</reference>
<sequence length="578" mass="59118">MAAATQVRECFAQLKDALKTTRHTASSLNYKNLHEFVICIAPLGLSDWPEARDAASLSAVIAVALEHGAVDNVSCMFSRIVDVHKRAVAAGLLSASDGTLPSISGRFLSVFEWLSKDATALVKATISGDGPVPAATAARRLAATRLLTQLCSDTAVSAAAAAVRFSRYLRSTGPGGWSSPGPGRVPERERPETAALQAVLRSAIASLDSDLLPAGNIHTACCYLCHVTEGLVACRGDDRAASAAAAQLAAALRSSGLLDELCAAVLDAPPCPPVPSDPTGLSMRTGIFAETHVLLVRFMKSLASVDVPQLRAAAPQLLSTAAAQRLRWALLEQLAASAPAAADGAGGERNVNVPAGPAAAAGGPQSKGGGGRDGSGSGSGSGHPVGSTAGGTAAGTRLWPLLHPSVLRFLFDNGVALKEVLHALVSVAVYGQELPCSPSPPQAAASQQAHRAGGAAAPRRSRAEAVALAARAAQALSWHDGDGGGSGAVAPPLADCGHRLWLAVNALVHSAPATEAAAFAPDLFALQAWQLRLLAVAPEGWAAETGASFDEYVSRSLQFTASLVQLPPWTSTRADVRK</sequence>
<evidence type="ECO:0000313" key="2">
    <source>
        <dbReference type="EMBL" id="KXZ55010.1"/>
    </source>
</evidence>
<proteinExistence type="predicted"/>
<feature type="compositionally biased region" description="Gly residues" evidence="1">
    <location>
        <begin position="365"/>
        <end position="391"/>
    </location>
</feature>
<keyword evidence="3" id="KW-1185">Reference proteome</keyword>
<dbReference type="EMBL" id="LSYV01000004">
    <property type="protein sequence ID" value="KXZ55010.1"/>
    <property type="molecule type" value="Genomic_DNA"/>
</dbReference>
<dbReference type="AlphaFoldDB" id="A0A150H0B6"/>
<evidence type="ECO:0000256" key="1">
    <source>
        <dbReference type="SAM" id="MobiDB-lite"/>
    </source>
</evidence>
<feature type="region of interest" description="Disordered" evidence="1">
    <location>
        <begin position="436"/>
        <end position="457"/>
    </location>
</feature>
<organism evidence="2 3">
    <name type="scientific">Gonium pectorale</name>
    <name type="common">Green alga</name>
    <dbReference type="NCBI Taxonomy" id="33097"/>
    <lineage>
        <taxon>Eukaryota</taxon>
        <taxon>Viridiplantae</taxon>
        <taxon>Chlorophyta</taxon>
        <taxon>core chlorophytes</taxon>
        <taxon>Chlorophyceae</taxon>
        <taxon>CS clade</taxon>
        <taxon>Chlamydomonadales</taxon>
        <taxon>Volvocaceae</taxon>
        <taxon>Gonium</taxon>
    </lineage>
</organism>
<protein>
    <submittedName>
        <fullName evidence="2">Uncharacterized protein</fullName>
    </submittedName>
</protein>
<dbReference type="Proteomes" id="UP000075714">
    <property type="component" value="Unassembled WGS sequence"/>
</dbReference>
<evidence type="ECO:0000313" key="3">
    <source>
        <dbReference type="Proteomes" id="UP000075714"/>
    </source>
</evidence>
<dbReference type="GO" id="GO:0038036">
    <property type="term" value="F:sphingosine-1-phosphate receptor activity"/>
    <property type="evidence" value="ECO:0007669"/>
    <property type="project" value="InterPro"/>
</dbReference>
<feature type="compositionally biased region" description="Low complexity" evidence="1">
    <location>
        <begin position="354"/>
        <end position="364"/>
    </location>
</feature>
<gene>
    <name evidence="2" type="ORF">GPECTOR_3g173</name>
</gene>
<name>A0A150H0B6_GONPE</name>
<dbReference type="InterPro" id="IPR005386">
    <property type="entry name" value="EDG8_S1P_rcpt"/>
</dbReference>
<dbReference type="GO" id="GO:0016020">
    <property type="term" value="C:membrane"/>
    <property type="evidence" value="ECO:0007669"/>
    <property type="project" value="InterPro"/>
</dbReference>
<dbReference type="PRINTS" id="PR01561">
    <property type="entry name" value="EDG8RECEPTOR"/>
</dbReference>
<accession>A0A150H0B6</accession>